<keyword evidence="1" id="KW-0418">Kinase</keyword>
<dbReference type="InterPro" id="IPR036890">
    <property type="entry name" value="HATPase_C_sf"/>
</dbReference>
<protein>
    <submittedName>
        <fullName evidence="4">ATP-binding protein</fullName>
    </submittedName>
</protein>
<keyword evidence="4" id="KW-0067">ATP-binding</keyword>
<organism evidence="3 5">
    <name type="scientific">Streptomyces nodosus</name>
    <dbReference type="NCBI Taxonomy" id="40318"/>
    <lineage>
        <taxon>Bacteria</taxon>
        <taxon>Bacillati</taxon>
        <taxon>Actinomycetota</taxon>
        <taxon>Actinomycetes</taxon>
        <taxon>Kitasatosporales</taxon>
        <taxon>Streptomycetaceae</taxon>
        <taxon>Streptomyces</taxon>
    </lineage>
</organism>
<dbReference type="Proteomes" id="UP000325763">
    <property type="component" value="Chromosome"/>
</dbReference>
<keyword evidence="5" id="KW-1185">Reference proteome</keyword>
<dbReference type="SUPFAM" id="SSF55874">
    <property type="entry name" value="ATPase domain of HSP90 chaperone/DNA topoisomerase II/histidine kinase"/>
    <property type="match status" value="1"/>
</dbReference>
<dbReference type="EMBL" id="CP023747">
    <property type="protein sequence ID" value="QEV43276.1"/>
    <property type="molecule type" value="Genomic_DNA"/>
</dbReference>
<dbReference type="HOGENOM" id="CLU_090336_4_5_11"/>
<evidence type="ECO:0000313" key="5">
    <source>
        <dbReference type="Proteomes" id="UP000031526"/>
    </source>
</evidence>
<reference evidence="3 5" key="2">
    <citation type="journal article" date="2016" name="Appl. Microbiol. Biotechnol.">
        <title>Exploiting the genome sequence of Streptomyces nodosus for enhanced antibiotic production.</title>
        <authorList>
            <person name="Sweeney P."/>
            <person name="Murphy C.D."/>
            <person name="Caffrey P."/>
        </authorList>
    </citation>
    <scope>NUCLEOTIDE SEQUENCE [LARGE SCALE GENOMIC DNA]</scope>
    <source>
        <strain evidence="3 5">ATCC 14899</strain>
    </source>
</reference>
<gene>
    <name evidence="4" type="ORF">CP978_14365</name>
    <name evidence="3" type="ORF">SNOD_14040</name>
</gene>
<name>A0A0B5DBN8_9ACTN</name>
<sequence length="129" mass="14200">MALRSEPTSVRVARRVTKAWIRCHCRMTEDQVDAVVIVVSELCTNAVQHGRRESIDVRGWMSAPDELRIEVHDNSPSPVPAPFHAGTEQESGRGLVLVDVLVTELGGSWGFTEDGTCAWCCLALRGEAR</sequence>
<keyword evidence="4" id="KW-0547">Nucleotide-binding</keyword>
<keyword evidence="1" id="KW-0723">Serine/threonine-protein kinase</keyword>
<accession>A0A0B5DBN8</accession>
<feature type="domain" description="Histidine kinase/HSP90-like ATPase" evidence="2">
    <location>
        <begin position="4"/>
        <end position="117"/>
    </location>
</feature>
<evidence type="ECO:0000259" key="2">
    <source>
        <dbReference type="Pfam" id="PF13581"/>
    </source>
</evidence>
<dbReference type="STRING" id="40318.SNOD_14040"/>
<keyword evidence="1" id="KW-0808">Transferase</keyword>
<dbReference type="PANTHER" id="PTHR35526">
    <property type="entry name" value="ANTI-SIGMA-F FACTOR RSBW-RELATED"/>
    <property type="match status" value="1"/>
</dbReference>
<dbReference type="GO" id="GO:0005524">
    <property type="term" value="F:ATP binding"/>
    <property type="evidence" value="ECO:0007669"/>
    <property type="project" value="UniProtKB-KW"/>
</dbReference>
<evidence type="ECO:0000256" key="1">
    <source>
        <dbReference type="ARBA" id="ARBA00022527"/>
    </source>
</evidence>
<dbReference type="PANTHER" id="PTHR35526:SF3">
    <property type="entry name" value="ANTI-SIGMA-F FACTOR RSBW"/>
    <property type="match status" value="1"/>
</dbReference>
<evidence type="ECO:0000313" key="3">
    <source>
        <dbReference type="EMBL" id="AJE41043.1"/>
    </source>
</evidence>
<proteinExistence type="predicted"/>
<evidence type="ECO:0000313" key="4">
    <source>
        <dbReference type="EMBL" id="QEV43276.1"/>
    </source>
</evidence>
<dbReference type="EMBL" id="CP009313">
    <property type="protein sequence ID" value="AJE41043.1"/>
    <property type="molecule type" value="Genomic_DNA"/>
</dbReference>
<dbReference type="AlphaFoldDB" id="A0A0B5DBN8"/>
<dbReference type="Gene3D" id="3.30.565.10">
    <property type="entry name" value="Histidine kinase-like ATPase, C-terminal domain"/>
    <property type="match status" value="1"/>
</dbReference>
<dbReference type="Pfam" id="PF13581">
    <property type="entry name" value="HATPase_c_2"/>
    <property type="match status" value="1"/>
</dbReference>
<dbReference type="CDD" id="cd16936">
    <property type="entry name" value="HATPase_RsbW-like"/>
    <property type="match status" value="1"/>
</dbReference>
<dbReference type="OrthoDB" id="4166172at2"/>
<dbReference type="InterPro" id="IPR003594">
    <property type="entry name" value="HATPase_dom"/>
</dbReference>
<reference evidence="5" key="1">
    <citation type="submission" date="2014-09" db="EMBL/GenBank/DDBJ databases">
        <title>Sequence of the Streptomyces nodosus genome.</title>
        <authorList>
            <person name="Sweeney P."/>
            <person name="Stephens N."/>
            <person name="Murphy C."/>
            <person name="Caffrey P."/>
        </authorList>
    </citation>
    <scope>NUCLEOTIDE SEQUENCE [LARGE SCALE GENOMIC DNA]</scope>
    <source>
        <strain evidence="5">ATCC 14899</strain>
    </source>
</reference>
<dbReference type="Proteomes" id="UP000031526">
    <property type="component" value="Chromosome"/>
</dbReference>
<reference evidence="4 6" key="3">
    <citation type="submission" date="2017-09" db="EMBL/GenBank/DDBJ databases">
        <title>Streptomyces genome completion.</title>
        <authorList>
            <person name="Lee N."/>
            <person name="Cho B.-K."/>
        </authorList>
    </citation>
    <scope>NUCLEOTIDE SEQUENCE [LARGE SCALE GENOMIC DNA]</scope>
    <source>
        <strain evidence="4 6">ATCC 14899</strain>
    </source>
</reference>
<evidence type="ECO:0000313" key="6">
    <source>
        <dbReference type="Proteomes" id="UP000325763"/>
    </source>
</evidence>
<dbReference type="InterPro" id="IPR050267">
    <property type="entry name" value="Anti-sigma-factor_SerPK"/>
</dbReference>
<dbReference type="KEGG" id="snq:CP978_14365"/>
<dbReference type="GO" id="GO:0004674">
    <property type="term" value="F:protein serine/threonine kinase activity"/>
    <property type="evidence" value="ECO:0007669"/>
    <property type="project" value="UniProtKB-KW"/>
</dbReference>